<gene>
    <name evidence="5" type="primary">argD</name>
    <name evidence="7" type="ORF">W911_00765</name>
</gene>
<dbReference type="NCBIfam" id="NF002325">
    <property type="entry name" value="PRK01278.1"/>
    <property type="match status" value="1"/>
</dbReference>
<dbReference type="NCBIfam" id="TIGR00707">
    <property type="entry name" value="argD"/>
    <property type="match status" value="1"/>
</dbReference>
<dbReference type="PATRIC" id="fig|1029756.8.peg.164"/>
<dbReference type="GO" id="GO:0042802">
    <property type="term" value="F:identical protein binding"/>
    <property type="evidence" value="ECO:0007669"/>
    <property type="project" value="TreeGrafter"/>
</dbReference>
<evidence type="ECO:0000256" key="2">
    <source>
        <dbReference type="ARBA" id="ARBA00022576"/>
    </source>
</evidence>
<evidence type="ECO:0000256" key="4">
    <source>
        <dbReference type="ARBA" id="ARBA00022898"/>
    </source>
</evidence>
<dbReference type="GO" id="GO:0005737">
    <property type="term" value="C:cytoplasm"/>
    <property type="evidence" value="ECO:0007669"/>
    <property type="project" value="UniProtKB-SubCell"/>
</dbReference>
<keyword evidence="2 5" id="KW-0032">Aminotransferase</keyword>
<comment type="subcellular location">
    <subcellularLocation>
        <location evidence="5">Cytoplasm</location>
    </subcellularLocation>
</comment>
<dbReference type="GO" id="GO:0030170">
    <property type="term" value="F:pyridoxal phosphate binding"/>
    <property type="evidence" value="ECO:0007669"/>
    <property type="project" value="InterPro"/>
</dbReference>
<evidence type="ECO:0000256" key="3">
    <source>
        <dbReference type="ARBA" id="ARBA00022679"/>
    </source>
</evidence>
<keyword evidence="1 5" id="KW-0055">Arginine biosynthesis</keyword>
<evidence type="ECO:0000313" key="7">
    <source>
        <dbReference type="EMBL" id="AHB47258.1"/>
    </source>
</evidence>
<comment type="catalytic activity">
    <reaction evidence="5">
        <text>N(2)-acetyl-L-ornithine + 2-oxoglutarate = N-acetyl-L-glutamate 5-semialdehyde + L-glutamate</text>
        <dbReference type="Rhea" id="RHEA:18049"/>
        <dbReference type="ChEBI" id="CHEBI:16810"/>
        <dbReference type="ChEBI" id="CHEBI:29123"/>
        <dbReference type="ChEBI" id="CHEBI:29985"/>
        <dbReference type="ChEBI" id="CHEBI:57805"/>
        <dbReference type="EC" id="2.6.1.11"/>
    </reaction>
</comment>
<dbReference type="EMBL" id="CP006912">
    <property type="protein sequence ID" value="AHB47258.1"/>
    <property type="molecule type" value="Genomic_DNA"/>
</dbReference>
<dbReference type="HAMAP" id="MF_01107">
    <property type="entry name" value="ArgD_aminotrans_3"/>
    <property type="match status" value="1"/>
</dbReference>
<comment type="miscellaneous">
    <text evidence="5">May also have succinyldiaminopimelate aminotransferase activity, thus carrying out the corresponding step in lysine biosynthesis.</text>
</comment>
<keyword evidence="5" id="KW-0963">Cytoplasm</keyword>
<dbReference type="PROSITE" id="PS00600">
    <property type="entry name" value="AA_TRANSFER_CLASS_3"/>
    <property type="match status" value="1"/>
</dbReference>
<evidence type="ECO:0000256" key="6">
    <source>
        <dbReference type="SAM" id="MobiDB-lite"/>
    </source>
</evidence>
<organism evidence="7 8">
    <name type="scientific">Hyphomicrobium nitrativorans NL23</name>
    <dbReference type="NCBI Taxonomy" id="1029756"/>
    <lineage>
        <taxon>Bacteria</taxon>
        <taxon>Pseudomonadati</taxon>
        <taxon>Pseudomonadota</taxon>
        <taxon>Alphaproteobacteria</taxon>
        <taxon>Hyphomicrobiales</taxon>
        <taxon>Hyphomicrobiaceae</taxon>
        <taxon>Hyphomicrobium</taxon>
    </lineage>
</organism>
<protein>
    <recommendedName>
        <fullName evidence="5">Acetylornithine aminotransferase</fullName>
        <shortName evidence="5">ACOAT</shortName>
        <ecNumber evidence="5">2.6.1.11</ecNumber>
    </recommendedName>
</protein>
<dbReference type="InterPro" id="IPR004636">
    <property type="entry name" value="AcOrn/SuccOrn_fam"/>
</dbReference>
<comment type="cofactor">
    <cofactor evidence="5">
        <name>pyridoxal 5'-phosphate</name>
        <dbReference type="ChEBI" id="CHEBI:597326"/>
    </cofactor>
    <text evidence="5">Binds 1 pyridoxal phosphate per subunit.</text>
</comment>
<dbReference type="SUPFAM" id="SSF53383">
    <property type="entry name" value="PLP-dependent transferases"/>
    <property type="match status" value="1"/>
</dbReference>
<dbReference type="InterPro" id="IPR005814">
    <property type="entry name" value="Aminotrans_3"/>
</dbReference>
<dbReference type="InterPro" id="IPR049704">
    <property type="entry name" value="Aminotrans_3_PPA_site"/>
</dbReference>
<dbReference type="Pfam" id="PF00202">
    <property type="entry name" value="Aminotran_3"/>
    <property type="match status" value="1"/>
</dbReference>
<dbReference type="AlphaFoldDB" id="V5S9E3"/>
<evidence type="ECO:0000313" key="8">
    <source>
        <dbReference type="Proteomes" id="UP000018542"/>
    </source>
</evidence>
<dbReference type="Gene3D" id="3.40.640.10">
    <property type="entry name" value="Type I PLP-dependent aspartate aminotransferase-like (Major domain)"/>
    <property type="match status" value="1"/>
</dbReference>
<dbReference type="GO" id="GO:0003992">
    <property type="term" value="F:N2-acetyl-L-ornithine:2-oxoglutarate 5-aminotransferase activity"/>
    <property type="evidence" value="ECO:0007669"/>
    <property type="project" value="UniProtKB-UniRule"/>
</dbReference>
<dbReference type="KEGG" id="hni:W911_00765"/>
<dbReference type="InterPro" id="IPR015421">
    <property type="entry name" value="PyrdxlP-dep_Trfase_major"/>
</dbReference>
<keyword evidence="8" id="KW-1185">Reference proteome</keyword>
<dbReference type="UniPathway" id="UPA00068">
    <property type="reaction ID" value="UER00109"/>
</dbReference>
<dbReference type="Gene3D" id="3.90.1150.10">
    <property type="entry name" value="Aspartate Aminotransferase, domain 1"/>
    <property type="match status" value="1"/>
</dbReference>
<feature type="binding site" evidence="5">
    <location>
        <position position="154"/>
    </location>
    <ligand>
        <name>pyridoxal 5'-phosphate</name>
        <dbReference type="ChEBI" id="CHEBI:597326"/>
    </ligand>
</feature>
<feature type="modified residue" description="N6-(pyridoxal phosphate)lysine" evidence="5">
    <location>
        <position position="268"/>
    </location>
</feature>
<dbReference type="CDD" id="cd00610">
    <property type="entry name" value="OAT_like"/>
    <property type="match status" value="1"/>
</dbReference>
<proteinExistence type="inferred from homology"/>
<dbReference type="FunFam" id="3.40.640.10:FF:000004">
    <property type="entry name" value="Acetylornithine aminotransferase"/>
    <property type="match status" value="1"/>
</dbReference>
<keyword evidence="3 5" id="KW-0808">Transferase</keyword>
<dbReference type="STRING" id="1029756.W911_00765"/>
<dbReference type="Proteomes" id="UP000018542">
    <property type="component" value="Chromosome"/>
</dbReference>
<evidence type="ECO:0000256" key="5">
    <source>
        <dbReference type="HAMAP-Rule" id="MF_01107"/>
    </source>
</evidence>
<feature type="region of interest" description="Disordered" evidence="6">
    <location>
        <begin position="1"/>
        <end position="29"/>
    </location>
</feature>
<dbReference type="PANTHER" id="PTHR11986:SF113">
    <property type="entry name" value="SUCCINYLORNITHINE TRANSAMINASE"/>
    <property type="match status" value="1"/>
</dbReference>
<dbReference type="PANTHER" id="PTHR11986">
    <property type="entry name" value="AMINOTRANSFERASE CLASS III"/>
    <property type="match status" value="1"/>
</dbReference>
<dbReference type="EC" id="2.6.1.11" evidence="5"/>
<dbReference type="PIRSF" id="PIRSF000521">
    <property type="entry name" value="Transaminase_4ab_Lys_Orn"/>
    <property type="match status" value="1"/>
</dbReference>
<dbReference type="GO" id="GO:0006526">
    <property type="term" value="P:L-arginine biosynthetic process"/>
    <property type="evidence" value="ECO:0007669"/>
    <property type="project" value="UniProtKB-UniRule"/>
</dbReference>
<reference evidence="7 8" key="1">
    <citation type="journal article" date="2014" name="Genome Announc.">
        <title>Complete Genome Sequence of Hyphomicrobium nitrativorans Strain NL23, a Denitrifying Bacterium Isolated from Biofilm of a Methanol-Fed Denitrification System Treating Seawater at the Montreal Biodome.</title>
        <authorList>
            <person name="Martineau C."/>
            <person name="Villeneuve C."/>
            <person name="Mauffrey F."/>
            <person name="Villemur R."/>
        </authorList>
    </citation>
    <scope>NUCLEOTIDE SEQUENCE [LARGE SCALE GENOMIC DNA]</scope>
    <source>
        <strain evidence="7">NL23</strain>
    </source>
</reference>
<feature type="binding site" evidence="5">
    <location>
        <begin position="121"/>
        <end position="122"/>
    </location>
    <ligand>
        <name>pyridoxal 5'-phosphate</name>
        <dbReference type="ChEBI" id="CHEBI:597326"/>
    </ligand>
</feature>
<keyword evidence="5" id="KW-0028">Amino-acid biosynthesis</keyword>
<dbReference type="InterPro" id="IPR015422">
    <property type="entry name" value="PyrdxlP-dep_Trfase_small"/>
</dbReference>
<dbReference type="HOGENOM" id="CLU_016922_10_1_5"/>
<keyword evidence="4 5" id="KW-0663">Pyridoxal phosphate</keyword>
<name>V5S9E3_9HYPH</name>
<feature type="binding site" evidence="5">
    <location>
        <position position="296"/>
    </location>
    <ligand>
        <name>N(2)-acetyl-L-ornithine</name>
        <dbReference type="ChEBI" id="CHEBI:57805"/>
    </ligand>
</feature>
<feature type="binding site" evidence="5">
    <location>
        <position position="297"/>
    </location>
    <ligand>
        <name>pyridoxal 5'-phosphate</name>
        <dbReference type="ChEBI" id="CHEBI:597326"/>
    </ligand>
</feature>
<comment type="similarity">
    <text evidence="5">Belongs to the class-III pyridoxal-phosphate-dependent aminotransferase family. ArgD subfamily.</text>
</comment>
<comment type="subunit">
    <text evidence="5">Homodimer.</text>
</comment>
<accession>V5S9E3</accession>
<dbReference type="InterPro" id="IPR050103">
    <property type="entry name" value="Class-III_PLP-dep_AT"/>
</dbReference>
<comment type="pathway">
    <text evidence="5">Amino-acid biosynthesis; L-arginine biosynthesis; N(2)-acetyl-L-ornithine from L-glutamate: step 4/4.</text>
</comment>
<feature type="binding site" evidence="5">
    <location>
        <position position="157"/>
    </location>
    <ligand>
        <name>N(2)-acetyl-L-ornithine</name>
        <dbReference type="ChEBI" id="CHEBI:57805"/>
    </ligand>
</feature>
<evidence type="ECO:0000256" key="1">
    <source>
        <dbReference type="ARBA" id="ARBA00022571"/>
    </source>
</evidence>
<sequence>MGAMSKPLRASSSQDAGASRGPSRSAPPAVMGTYARQDVVFARGEGSWLETEDGARYLDFGSGVAVNALGHAHPRLVAALTEQAGKLWHTSNLYRVAGQEDLAARLVAATFADRVFFCNSGAEACEGAIKAARRYHFVSGQPERWRIVTCRGAFHGRTLATLAAAGNEKYLEGFGPEAPGFDHVPFADLEAVRAAIGPETAAVMIEPVQGEGGVHVPPADYLRGLRALCDEAGILLVLDEVQTGMGRSGKLFSHEWAGIAPDIMAVAKGLGGGFPVGAVLATEAAAAGLTPGTHGSTFGGNPLAMAVGTTLLDIMLEPGFLEGVEQKGQHMRQGLARLQDQFPALVTEIRGQGLLTGIKVNAEPRDVVTAALAEGLLVVGAGDNVVRVIPPLNVAEHEISEGLDRLARALAAVSKSQT</sequence>
<feature type="binding site" evidence="5">
    <location>
        <begin position="239"/>
        <end position="242"/>
    </location>
    <ligand>
        <name>pyridoxal 5'-phosphate</name>
        <dbReference type="ChEBI" id="CHEBI:597326"/>
    </ligand>
</feature>
<dbReference type="InterPro" id="IPR015424">
    <property type="entry name" value="PyrdxlP-dep_Trfase"/>
</dbReference>